<feature type="compositionally biased region" description="Polar residues" evidence="1">
    <location>
        <begin position="1"/>
        <end position="16"/>
    </location>
</feature>
<sequence>MFPSSLSSTGSANAMASTFPRPPSSGQKAEVPTDNYLNHKGISHQLTLPACFWFSKNWNYTKQQQHQAMYPASLAESFVTYQ</sequence>
<dbReference type="HOGENOM" id="CLU_2561935_0_0_1"/>
<dbReference type="EnsemblPlants" id="OBART02G36100.1">
    <property type="protein sequence ID" value="OBART02G36100.1"/>
    <property type="gene ID" value="OBART02G36100"/>
</dbReference>
<dbReference type="AlphaFoldDB" id="A0A0D3FBN4"/>
<feature type="region of interest" description="Disordered" evidence="1">
    <location>
        <begin position="1"/>
        <end position="34"/>
    </location>
</feature>
<protein>
    <submittedName>
        <fullName evidence="2">Uncharacterized protein</fullName>
    </submittedName>
</protein>
<evidence type="ECO:0000313" key="2">
    <source>
        <dbReference type="EnsemblPlants" id="OBART02G36100.1"/>
    </source>
</evidence>
<evidence type="ECO:0000256" key="1">
    <source>
        <dbReference type="SAM" id="MobiDB-lite"/>
    </source>
</evidence>
<organism evidence="2">
    <name type="scientific">Oryza barthii</name>
    <dbReference type="NCBI Taxonomy" id="65489"/>
    <lineage>
        <taxon>Eukaryota</taxon>
        <taxon>Viridiplantae</taxon>
        <taxon>Streptophyta</taxon>
        <taxon>Embryophyta</taxon>
        <taxon>Tracheophyta</taxon>
        <taxon>Spermatophyta</taxon>
        <taxon>Magnoliopsida</taxon>
        <taxon>Liliopsida</taxon>
        <taxon>Poales</taxon>
        <taxon>Poaceae</taxon>
        <taxon>BOP clade</taxon>
        <taxon>Oryzoideae</taxon>
        <taxon>Oryzeae</taxon>
        <taxon>Oryzinae</taxon>
        <taxon>Oryza</taxon>
    </lineage>
</organism>
<keyword evidence="3" id="KW-1185">Reference proteome</keyword>
<evidence type="ECO:0000313" key="3">
    <source>
        <dbReference type="Proteomes" id="UP000026960"/>
    </source>
</evidence>
<accession>A0A0D3FBN4</accession>
<dbReference type="PaxDb" id="65489-OBART02G36100.1"/>
<dbReference type="Proteomes" id="UP000026960">
    <property type="component" value="Chromosome 2"/>
</dbReference>
<reference evidence="2" key="1">
    <citation type="journal article" date="2009" name="Rice">
        <title>De Novo Next Generation Sequencing of Plant Genomes.</title>
        <authorList>
            <person name="Rounsley S."/>
            <person name="Marri P.R."/>
            <person name="Yu Y."/>
            <person name="He R."/>
            <person name="Sisneros N."/>
            <person name="Goicoechea J.L."/>
            <person name="Lee S.J."/>
            <person name="Angelova A."/>
            <person name="Kudrna D."/>
            <person name="Luo M."/>
            <person name="Affourtit J."/>
            <person name="Desany B."/>
            <person name="Knight J."/>
            <person name="Niazi F."/>
            <person name="Egholm M."/>
            <person name="Wing R.A."/>
        </authorList>
    </citation>
    <scope>NUCLEOTIDE SEQUENCE [LARGE SCALE GENOMIC DNA]</scope>
    <source>
        <strain evidence="2">cv. IRGC 105608</strain>
    </source>
</reference>
<dbReference type="Gramene" id="OBART02G36100.1">
    <property type="protein sequence ID" value="OBART02G36100.1"/>
    <property type="gene ID" value="OBART02G36100"/>
</dbReference>
<reference evidence="2" key="2">
    <citation type="submission" date="2015-03" db="UniProtKB">
        <authorList>
            <consortium name="EnsemblPlants"/>
        </authorList>
    </citation>
    <scope>IDENTIFICATION</scope>
</reference>
<name>A0A0D3FBN4_9ORYZ</name>
<proteinExistence type="predicted"/>